<accession>A0AAD1UM42</accession>
<reference evidence="1" key="1">
    <citation type="submission" date="2023-07" db="EMBL/GenBank/DDBJ databases">
        <authorList>
            <consortium name="AG Swart"/>
            <person name="Singh M."/>
            <person name="Singh A."/>
            <person name="Seah K."/>
            <person name="Emmerich C."/>
        </authorList>
    </citation>
    <scope>NUCLEOTIDE SEQUENCE</scope>
    <source>
        <strain evidence="1">DP1</strain>
    </source>
</reference>
<organism evidence="1 2">
    <name type="scientific">Euplotes crassus</name>
    <dbReference type="NCBI Taxonomy" id="5936"/>
    <lineage>
        <taxon>Eukaryota</taxon>
        <taxon>Sar</taxon>
        <taxon>Alveolata</taxon>
        <taxon>Ciliophora</taxon>
        <taxon>Intramacronucleata</taxon>
        <taxon>Spirotrichea</taxon>
        <taxon>Hypotrichia</taxon>
        <taxon>Euplotida</taxon>
        <taxon>Euplotidae</taxon>
        <taxon>Moneuplotes</taxon>
    </lineage>
</organism>
<comment type="caution">
    <text evidence="1">The sequence shown here is derived from an EMBL/GenBank/DDBJ whole genome shotgun (WGS) entry which is preliminary data.</text>
</comment>
<proteinExistence type="predicted"/>
<dbReference type="EMBL" id="CAMPGE010011000">
    <property type="protein sequence ID" value="CAI2369843.1"/>
    <property type="molecule type" value="Genomic_DNA"/>
</dbReference>
<protein>
    <submittedName>
        <fullName evidence="1">Uncharacterized protein</fullName>
    </submittedName>
</protein>
<gene>
    <name evidence="1" type="ORF">ECRASSUSDP1_LOCUS11147</name>
</gene>
<dbReference type="Proteomes" id="UP001295684">
    <property type="component" value="Unassembled WGS sequence"/>
</dbReference>
<evidence type="ECO:0000313" key="1">
    <source>
        <dbReference type="EMBL" id="CAI2369843.1"/>
    </source>
</evidence>
<keyword evidence="2" id="KW-1185">Reference proteome</keyword>
<sequence length="180" mass="20857">MGNVQKNKYPYLKSFDNTKISLSLKMENNFSKDHTKASRIKIEDLIREGIFFNNNKNMEKYVRKRIKKLTNHKPSNPSGVPLTHPFLKNQKQQCKTQGKNLFMGRAKFCSNYLVPCSSEQSVKRPKSSYSARNVNIRLFLQEIRSFTVNIPCQRILSRNKSNKQGIPKENVFLKGSKLGK</sequence>
<dbReference type="AlphaFoldDB" id="A0AAD1UM42"/>
<evidence type="ECO:0000313" key="2">
    <source>
        <dbReference type="Proteomes" id="UP001295684"/>
    </source>
</evidence>
<name>A0AAD1UM42_EUPCR</name>